<dbReference type="GO" id="GO:0035438">
    <property type="term" value="F:cyclic-di-GMP binding"/>
    <property type="evidence" value="ECO:0007669"/>
    <property type="project" value="InterPro"/>
</dbReference>
<evidence type="ECO:0000259" key="1">
    <source>
        <dbReference type="Pfam" id="PF07238"/>
    </source>
</evidence>
<name>A0A844Y1L0_9SPHN</name>
<dbReference type="Pfam" id="PF07238">
    <property type="entry name" value="PilZ"/>
    <property type="match status" value="1"/>
</dbReference>
<reference evidence="2 3" key="1">
    <citation type="submission" date="2019-12" db="EMBL/GenBank/DDBJ databases">
        <title>Genomic-based taxomic classification of the family Erythrobacteraceae.</title>
        <authorList>
            <person name="Xu L."/>
        </authorList>
    </citation>
    <scope>NUCLEOTIDE SEQUENCE [LARGE SCALE GENOMIC DNA]</scope>
    <source>
        <strain evidence="2 3">DSM 16225</strain>
    </source>
</reference>
<sequence length="118" mass="13396">MRCQPRREKILIAQKQGATIETRREDRHLVHVAGAYRARQSGSRQIWIKDVSEYGCRFFDKFSVLRVGTEVLLKLGNIGPLEAHVRWREGNIVGAEFVTPLHPSVLGHIAEFMSEDAG</sequence>
<comment type="caution">
    <text evidence="2">The sequence shown here is derived from an EMBL/GenBank/DDBJ whole genome shotgun (WGS) entry which is preliminary data.</text>
</comment>
<evidence type="ECO:0000313" key="3">
    <source>
        <dbReference type="Proteomes" id="UP000444185"/>
    </source>
</evidence>
<dbReference type="OrthoDB" id="9794070at2"/>
<dbReference type="RefSeq" id="WP_160608163.1">
    <property type="nucleotide sequence ID" value="NZ_WTYF01000004.1"/>
</dbReference>
<feature type="domain" description="PilZ" evidence="1">
    <location>
        <begin position="22"/>
        <end position="113"/>
    </location>
</feature>
<evidence type="ECO:0000313" key="2">
    <source>
        <dbReference type="EMBL" id="MXO51429.1"/>
    </source>
</evidence>
<keyword evidence="3" id="KW-1185">Reference proteome</keyword>
<dbReference type="EMBL" id="WTYF01000004">
    <property type="protein sequence ID" value="MXO51429.1"/>
    <property type="molecule type" value="Genomic_DNA"/>
</dbReference>
<dbReference type="SUPFAM" id="SSF141371">
    <property type="entry name" value="PilZ domain-like"/>
    <property type="match status" value="1"/>
</dbReference>
<organism evidence="2 3">
    <name type="scientific">Qipengyuania gaetbuli</name>
    <dbReference type="NCBI Taxonomy" id="266952"/>
    <lineage>
        <taxon>Bacteria</taxon>
        <taxon>Pseudomonadati</taxon>
        <taxon>Pseudomonadota</taxon>
        <taxon>Alphaproteobacteria</taxon>
        <taxon>Sphingomonadales</taxon>
        <taxon>Erythrobacteraceae</taxon>
        <taxon>Qipengyuania</taxon>
    </lineage>
</organism>
<dbReference type="InterPro" id="IPR009875">
    <property type="entry name" value="PilZ_domain"/>
</dbReference>
<dbReference type="AlphaFoldDB" id="A0A844Y1L0"/>
<gene>
    <name evidence="2" type="ORF">GRI42_08955</name>
</gene>
<proteinExistence type="predicted"/>
<accession>A0A844Y1L0</accession>
<protein>
    <recommendedName>
        <fullName evidence="1">PilZ domain-containing protein</fullName>
    </recommendedName>
</protein>
<dbReference type="Proteomes" id="UP000444185">
    <property type="component" value="Unassembled WGS sequence"/>
</dbReference>